<dbReference type="Proteomes" id="UP000283509">
    <property type="component" value="Unassembled WGS sequence"/>
</dbReference>
<evidence type="ECO:0000313" key="3">
    <source>
        <dbReference type="Proteomes" id="UP000283509"/>
    </source>
</evidence>
<name>A0A3R7QSG2_PENVA</name>
<evidence type="ECO:0000259" key="1">
    <source>
        <dbReference type="Pfam" id="PF26080"/>
    </source>
</evidence>
<gene>
    <name evidence="2" type="ORF">C7M84_004855</name>
</gene>
<organism evidence="2 3">
    <name type="scientific">Penaeus vannamei</name>
    <name type="common">Whiteleg shrimp</name>
    <name type="synonym">Litopenaeus vannamei</name>
    <dbReference type="NCBI Taxonomy" id="6689"/>
    <lineage>
        <taxon>Eukaryota</taxon>
        <taxon>Metazoa</taxon>
        <taxon>Ecdysozoa</taxon>
        <taxon>Arthropoda</taxon>
        <taxon>Crustacea</taxon>
        <taxon>Multicrustacea</taxon>
        <taxon>Malacostraca</taxon>
        <taxon>Eumalacostraca</taxon>
        <taxon>Eucarida</taxon>
        <taxon>Decapoda</taxon>
        <taxon>Dendrobranchiata</taxon>
        <taxon>Penaeoidea</taxon>
        <taxon>Penaeidae</taxon>
        <taxon>Penaeus</taxon>
    </lineage>
</organism>
<proteinExistence type="predicted"/>
<dbReference type="EMBL" id="QCYY01001644">
    <property type="protein sequence ID" value="ROT76560.1"/>
    <property type="molecule type" value="Genomic_DNA"/>
</dbReference>
<comment type="caution">
    <text evidence="2">The sequence shown here is derived from an EMBL/GenBank/DDBJ whole genome shotgun (WGS) entry which is preliminary data.</text>
</comment>
<reference evidence="2 3" key="2">
    <citation type="submission" date="2019-01" db="EMBL/GenBank/DDBJ databases">
        <title>The decoding of complex shrimp genome reveals the adaptation for benthos swimmer, frequently molting mechanism and breeding impact on genome.</title>
        <authorList>
            <person name="Sun Y."/>
            <person name="Gao Y."/>
            <person name="Yu Y."/>
        </authorList>
    </citation>
    <scope>NUCLEOTIDE SEQUENCE [LARGE SCALE GENOMIC DNA]</scope>
    <source>
        <tissue evidence="2">Muscle</tissue>
    </source>
</reference>
<dbReference type="AlphaFoldDB" id="A0A3R7QSG2"/>
<reference evidence="2 3" key="1">
    <citation type="submission" date="2018-04" db="EMBL/GenBank/DDBJ databases">
        <authorList>
            <person name="Zhang X."/>
            <person name="Yuan J."/>
            <person name="Li F."/>
            <person name="Xiang J."/>
        </authorList>
    </citation>
    <scope>NUCLEOTIDE SEQUENCE [LARGE SCALE GENOMIC DNA]</scope>
    <source>
        <tissue evidence="2">Muscle</tissue>
    </source>
</reference>
<dbReference type="PANTHER" id="PTHR33236">
    <property type="entry name" value="INTRAFLAGELLAR TRANSPORT PROTEIN 122 FAMILY PROTEIN-RELATED"/>
    <property type="match status" value="1"/>
</dbReference>
<protein>
    <recommendedName>
        <fullName evidence="1">CUB domain-containing protein</fullName>
    </recommendedName>
</protein>
<dbReference type="PANTHER" id="PTHR33236:SF6">
    <property type="entry name" value="CUB DOMAIN-CONTAINING PROTEIN"/>
    <property type="match status" value="1"/>
</dbReference>
<evidence type="ECO:0000313" key="2">
    <source>
        <dbReference type="EMBL" id="ROT76560.1"/>
    </source>
</evidence>
<dbReference type="OrthoDB" id="2105077at2759"/>
<sequence length="150" mass="16266">MSYNYGLTDGLELANQDYTICIRTERNFCGIQYEACADTGNEHQPQSFTLSGRPTSTAGSLAGATSCTKDWLTIPCVTDSATTPVTSCQDRLCGDSFNVVESRTAGNVVVYSYVKPFVLIYHTDATEGSAVPSEESNRGFCLNYVQQPCV</sequence>
<accession>A0A3R7QSG2</accession>
<feature type="domain" description="CUB" evidence="1">
    <location>
        <begin position="2"/>
        <end position="147"/>
    </location>
</feature>
<dbReference type="Pfam" id="PF26080">
    <property type="entry name" value="CUB_animal"/>
    <property type="match status" value="1"/>
</dbReference>
<keyword evidence="3" id="KW-1185">Reference proteome</keyword>
<dbReference type="InterPro" id="IPR058698">
    <property type="entry name" value="CUB_metazoa"/>
</dbReference>